<dbReference type="HOGENOM" id="CLU_3083739_0_0_6"/>
<evidence type="ECO:0000313" key="2">
    <source>
        <dbReference type="Proteomes" id="UP000006843"/>
    </source>
</evidence>
<gene>
    <name evidence="1" type="ordered locus">PSHAa1784</name>
</gene>
<dbReference type="AlphaFoldDB" id="Q3IH93"/>
<evidence type="ECO:0000313" key="1">
    <source>
        <dbReference type="EMBL" id="CAI86856.1"/>
    </source>
</evidence>
<name>Q3IH93_PSET1</name>
<reference evidence="1 2" key="1">
    <citation type="journal article" date="2005" name="Genome Res.">
        <title>Coping with cold: the genome of the versatile marine Antarctica bacterium Pseudoalteromonas haloplanktis TAC125.</title>
        <authorList>
            <person name="Medigue C."/>
            <person name="Krin E."/>
            <person name="Pascal G."/>
            <person name="Barbe V."/>
            <person name="Bernsel A."/>
            <person name="Bertin P."/>
            <person name="Cheung F."/>
            <person name="Cruveiller S."/>
            <person name="Damico S."/>
            <person name="Duilio A."/>
            <person name="Fang G."/>
            <person name="Feller G."/>
            <person name="Mangenot S."/>
            <person name="Marino G."/>
            <person name="Nilsson J."/>
            <person name="Parilli E."/>
            <person name="Rocha E."/>
            <person name="Rouy Z."/>
            <person name="Sekowska A."/>
            <person name="Tutino M.L."/>
            <person name="Vallenet D."/>
            <person name="von Heijne G."/>
            <person name="Danchin A."/>
        </authorList>
    </citation>
    <scope>NUCLEOTIDE SEQUENCE [LARGE SCALE GENOMIC DNA]</scope>
    <source>
        <strain evidence="2">TAC 125</strain>
    </source>
</reference>
<accession>Q3IH93</accession>
<protein>
    <submittedName>
        <fullName evidence="1">Orphan protein</fullName>
    </submittedName>
</protein>
<sequence>MLNKNHKLMPIRDKDSENLKINDIKNKQANETNKAPQTHNIITLNFPARHDL</sequence>
<dbReference type="KEGG" id="pha:PSHAa1784"/>
<keyword evidence="2" id="KW-1185">Reference proteome</keyword>
<organism evidence="1 2">
    <name type="scientific">Pseudoalteromonas translucida (strain TAC 125)</name>
    <dbReference type="NCBI Taxonomy" id="326442"/>
    <lineage>
        <taxon>Bacteria</taxon>
        <taxon>Pseudomonadati</taxon>
        <taxon>Pseudomonadota</taxon>
        <taxon>Gammaproteobacteria</taxon>
        <taxon>Alteromonadales</taxon>
        <taxon>Pseudoalteromonadaceae</taxon>
        <taxon>Pseudoalteromonas</taxon>
    </lineage>
</organism>
<dbReference type="Proteomes" id="UP000006843">
    <property type="component" value="Chromosome I"/>
</dbReference>
<dbReference type="EMBL" id="CR954246">
    <property type="protein sequence ID" value="CAI86856.1"/>
    <property type="molecule type" value="Genomic_DNA"/>
</dbReference>
<proteinExistence type="predicted"/>